<evidence type="ECO:0000313" key="2">
    <source>
        <dbReference type="EMBL" id="MFD2187204.1"/>
    </source>
</evidence>
<accession>A0ABW5AZ97</accession>
<reference evidence="3" key="1">
    <citation type="journal article" date="2019" name="Int. J. Syst. Evol. Microbiol.">
        <title>The Global Catalogue of Microorganisms (GCM) 10K type strain sequencing project: providing services to taxonomists for standard genome sequencing and annotation.</title>
        <authorList>
            <consortium name="The Broad Institute Genomics Platform"/>
            <consortium name="The Broad Institute Genome Sequencing Center for Infectious Disease"/>
            <person name="Wu L."/>
            <person name="Ma J."/>
        </authorList>
    </citation>
    <scope>NUCLEOTIDE SEQUENCE [LARGE SCALE GENOMIC DNA]</scope>
    <source>
        <strain evidence="3">DT92</strain>
    </source>
</reference>
<dbReference type="RefSeq" id="WP_378320201.1">
    <property type="nucleotide sequence ID" value="NZ_JBHUHY010000009.1"/>
</dbReference>
<proteinExistence type="predicted"/>
<gene>
    <name evidence="2" type="ORF">ACFSJT_10430</name>
</gene>
<comment type="caution">
    <text evidence="2">The sequence shown here is derived from an EMBL/GenBank/DDBJ whole genome shotgun (WGS) entry which is preliminary data.</text>
</comment>
<evidence type="ECO:0000256" key="1">
    <source>
        <dbReference type="SAM" id="Phobius"/>
    </source>
</evidence>
<keyword evidence="1" id="KW-0812">Transmembrane</keyword>
<keyword evidence="1" id="KW-0472">Membrane</keyword>
<keyword evidence="3" id="KW-1185">Reference proteome</keyword>
<keyword evidence="2" id="KW-0131">Cell cycle</keyword>
<feature type="transmembrane region" description="Helical" evidence="1">
    <location>
        <begin position="6"/>
        <end position="24"/>
    </location>
</feature>
<evidence type="ECO:0000313" key="3">
    <source>
        <dbReference type="Proteomes" id="UP001597344"/>
    </source>
</evidence>
<keyword evidence="2" id="KW-0132">Cell division</keyword>
<dbReference type="EMBL" id="JBHUHY010000009">
    <property type="protein sequence ID" value="MFD2187204.1"/>
    <property type="molecule type" value="Genomic_DNA"/>
</dbReference>
<name>A0ABW5AZ97_9FLAO</name>
<dbReference type="Proteomes" id="UP001597344">
    <property type="component" value="Unassembled WGS sequence"/>
</dbReference>
<sequence length="239" mass="27677">MKKRVLTYLKFSSLILLVIVLFAFTSKRNKQRKISEVLIEFIEEQDPYVNELMVNKLLIQNDGRVTNVGKEILVLNTVEQKLDSHKMIEHSDVYLTVSGELRARIKQRTPIARVNAVTPFYVDITGNTMPLSDSYSAHVPLVHNVSEREIPEVFPLLKKIQEDEFLKKHVVGVYLNVKGQYELELRVYSFRVVIGEVENLTGKIKNFKAFYQKALRDKSLDKYKKVSLQFSNQVVCTIK</sequence>
<protein>
    <submittedName>
        <fullName evidence="2">Cell division protein FtsQ/DivIB</fullName>
    </submittedName>
</protein>
<keyword evidence="1" id="KW-1133">Transmembrane helix</keyword>
<organism evidence="2 3">
    <name type="scientific">Aquimarina celericrescens</name>
    <dbReference type="NCBI Taxonomy" id="1964542"/>
    <lineage>
        <taxon>Bacteria</taxon>
        <taxon>Pseudomonadati</taxon>
        <taxon>Bacteroidota</taxon>
        <taxon>Flavobacteriia</taxon>
        <taxon>Flavobacteriales</taxon>
        <taxon>Flavobacteriaceae</taxon>
        <taxon>Aquimarina</taxon>
    </lineage>
</organism>
<dbReference type="GO" id="GO:0051301">
    <property type="term" value="P:cell division"/>
    <property type="evidence" value="ECO:0007669"/>
    <property type="project" value="UniProtKB-KW"/>
</dbReference>